<feature type="region of interest" description="Disordered" evidence="3">
    <location>
        <begin position="155"/>
        <end position="430"/>
    </location>
</feature>
<sequence>MNNSQFRRLLVETPKPQDGDKGKSPAAATPRAALGARKHSSIPMTPRQVGKGSVQSDFARQLAERNAKNNPQKKTRNIVPKGTKLAAGYTDRTKAYTDEEDNEIAKRVKNLEESMKKGEIDRETFENLVQEITGGDVGTTHLVKGLDRKLLERVRRGEDVLGGQDKKEEEVEDEQAEEAPEVEDAFDELAEADVGPITREKVEKKGEKMTSPRPVAGVKRSRNDILKDLKRQREEAAAAAAAEHEKRFPTLGPGFRKINAQGETHRIETDEKGREVLIITGPDGKEKRKVKKQKVEEPAPEVRHDLDDASKPINMHNLPAPKKEESEDEDIFQGVGSNYNPLANFDDSEDDDEDKQEEEREAKPQPPAVPKLDTTTAESQSEGEVSSPETEEDAPAKPKESAPAAPTKRDYFASTARSTSGTKEPSDLSAADATVRAALAKVRNLDENSALLQNLGSTDPNDPASKEARLKKRAAELAASDRDMEDMDMGFGASRFDDAEEMEREGEKVKFSQWKGLGAEGGDDDDDESGGKGKKEKRKRGGKKRKGDKNNADDVLNVMERQKEKKTKTLG</sequence>
<dbReference type="Pfam" id="PF07808">
    <property type="entry name" value="RED_N"/>
    <property type="match status" value="1"/>
</dbReference>
<feature type="compositionally biased region" description="Acidic residues" evidence="3">
    <location>
        <begin position="346"/>
        <end position="356"/>
    </location>
</feature>
<feature type="compositionally biased region" description="Low complexity" evidence="3">
    <location>
        <begin position="25"/>
        <end position="35"/>
    </location>
</feature>
<proteinExistence type="predicted"/>
<reference evidence="6" key="1">
    <citation type="journal article" date="2019" name="bioRxiv">
        <title>Genomics, evolutionary history and diagnostics of the Alternaria alternata species group including apple and Asian pear pathotypes.</title>
        <authorList>
            <person name="Armitage A.D."/>
            <person name="Cockerton H.M."/>
            <person name="Sreenivasaprasad S."/>
            <person name="Woodhall J.W."/>
            <person name="Lane C.R."/>
            <person name="Harrison R.J."/>
            <person name="Clarkson J.P."/>
        </authorList>
    </citation>
    <scope>NUCLEOTIDE SEQUENCE [LARGE SCALE GENOMIC DNA]</scope>
    <source>
        <strain evidence="6">FERA 1177</strain>
    </source>
</reference>
<dbReference type="Proteomes" id="UP000291422">
    <property type="component" value="Unassembled WGS sequence"/>
</dbReference>
<accession>A0A4Q4N7U2</accession>
<feature type="compositionally biased region" description="Basic residues" evidence="3">
    <location>
        <begin position="532"/>
        <end position="547"/>
    </location>
</feature>
<protein>
    <recommendedName>
        <fullName evidence="4">RED-like N-terminal domain-containing protein</fullName>
    </recommendedName>
</protein>
<evidence type="ECO:0000256" key="1">
    <source>
        <dbReference type="ARBA" id="ARBA00004123"/>
    </source>
</evidence>
<feature type="compositionally biased region" description="Basic and acidic residues" evidence="3">
    <location>
        <begin position="263"/>
        <end position="275"/>
    </location>
</feature>
<feature type="compositionally biased region" description="Basic and acidic residues" evidence="3">
    <location>
        <begin position="198"/>
        <end position="210"/>
    </location>
</feature>
<feature type="domain" description="RED-like N-terminal" evidence="4">
    <location>
        <begin position="116"/>
        <end position="184"/>
    </location>
</feature>
<feature type="compositionally biased region" description="Polar residues" evidence="3">
    <location>
        <begin position="451"/>
        <end position="460"/>
    </location>
</feature>
<dbReference type="InterPro" id="IPR039896">
    <property type="entry name" value="Red-like"/>
</dbReference>
<comment type="caution">
    <text evidence="5">The sequence shown here is derived from an EMBL/GenBank/DDBJ whole genome shotgun (WGS) entry which is preliminary data.</text>
</comment>
<feature type="compositionally biased region" description="Basic and acidic residues" evidence="3">
    <location>
        <begin position="293"/>
        <end position="310"/>
    </location>
</feature>
<feature type="compositionally biased region" description="Basic and acidic residues" evidence="3">
    <location>
        <begin position="91"/>
        <end position="100"/>
    </location>
</feature>
<gene>
    <name evidence="5" type="ORF">AA0117_g10038</name>
</gene>
<evidence type="ECO:0000313" key="6">
    <source>
        <dbReference type="Proteomes" id="UP000291422"/>
    </source>
</evidence>
<feature type="compositionally biased region" description="Basic and acidic residues" evidence="3">
    <location>
        <begin position="221"/>
        <end position="248"/>
    </location>
</feature>
<feature type="region of interest" description="Disordered" evidence="3">
    <location>
        <begin position="1"/>
        <end position="100"/>
    </location>
</feature>
<evidence type="ECO:0000313" key="5">
    <source>
        <dbReference type="EMBL" id="RYN70870.1"/>
    </source>
</evidence>
<organism evidence="5 6">
    <name type="scientific">Alternaria alternata</name>
    <name type="common">Alternaria rot fungus</name>
    <name type="synonym">Torula alternata</name>
    <dbReference type="NCBI Taxonomy" id="5599"/>
    <lineage>
        <taxon>Eukaryota</taxon>
        <taxon>Fungi</taxon>
        <taxon>Dikarya</taxon>
        <taxon>Ascomycota</taxon>
        <taxon>Pezizomycotina</taxon>
        <taxon>Dothideomycetes</taxon>
        <taxon>Pleosporomycetidae</taxon>
        <taxon>Pleosporales</taxon>
        <taxon>Pleosporineae</taxon>
        <taxon>Pleosporaceae</taxon>
        <taxon>Alternaria</taxon>
        <taxon>Alternaria sect. Alternaria</taxon>
        <taxon>Alternaria alternata complex</taxon>
    </lineage>
</organism>
<comment type="subcellular location">
    <subcellularLocation>
        <location evidence="1">Nucleus</location>
    </subcellularLocation>
</comment>
<feature type="compositionally biased region" description="Polar residues" evidence="3">
    <location>
        <begin position="373"/>
        <end position="388"/>
    </location>
</feature>
<keyword evidence="2" id="KW-0539">Nucleus</keyword>
<name>A0A4Q4N7U2_ALTAL</name>
<evidence type="ECO:0000256" key="2">
    <source>
        <dbReference type="ARBA" id="ARBA00023242"/>
    </source>
</evidence>
<feature type="region of interest" description="Disordered" evidence="3">
    <location>
        <begin position="451"/>
        <end position="571"/>
    </location>
</feature>
<dbReference type="PANTHER" id="PTHR12765">
    <property type="entry name" value="RED PROTEIN IK FACTOR CYTOKINE IK"/>
    <property type="match status" value="1"/>
</dbReference>
<feature type="compositionally biased region" description="Basic and acidic residues" evidence="3">
    <location>
        <begin position="155"/>
        <end position="169"/>
    </location>
</feature>
<dbReference type="InterPro" id="IPR012916">
    <property type="entry name" value="RED_N"/>
</dbReference>
<evidence type="ECO:0000256" key="3">
    <source>
        <dbReference type="SAM" id="MobiDB-lite"/>
    </source>
</evidence>
<dbReference type="AlphaFoldDB" id="A0A4Q4N7U2"/>
<dbReference type="VEuPathDB" id="FungiDB:CC77DRAFT_973870"/>
<evidence type="ECO:0000259" key="4">
    <source>
        <dbReference type="Pfam" id="PF07808"/>
    </source>
</evidence>
<dbReference type="EMBL" id="PDXD01000036">
    <property type="protein sequence ID" value="RYN70870.1"/>
    <property type="molecule type" value="Genomic_DNA"/>
</dbReference>
<dbReference type="GO" id="GO:0005634">
    <property type="term" value="C:nucleus"/>
    <property type="evidence" value="ECO:0007669"/>
    <property type="project" value="UniProtKB-SubCell"/>
</dbReference>
<feature type="compositionally biased region" description="Basic and acidic residues" evidence="3">
    <location>
        <begin position="464"/>
        <end position="482"/>
    </location>
</feature>
<feature type="compositionally biased region" description="Acidic residues" evidence="3">
    <location>
        <begin position="170"/>
        <end position="191"/>
    </location>
</feature>